<feature type="compositionally biased region" description="Low complexity" evidence="4">
    <location>
        <begin position="85"/>
        <end position="94"/>
    </location>
</feature>
<evidence type="ECO:0000259" key="6">
    <source>
        <dbReference type="PROSITE" id="PS51294"/>
    </source>
</evidence>
<evidence type="ECO:0000313" key="8">
    <source>
        <dbReference type="Proteomes" id="UP000703661"/>
    </source>
</evidence>
<feature type="region of interest" description="Disordered" evidence="4">
    <location>
        <begin position="63"/>
        <end position="94"/>
    </location>
</feature>
<feature type="region of interest" description="Disordered" evidence="4">
    <location>
        <begin position="556"/>
        <end position="587"/>
    </location>
</feature>
<feature type="domain" description="Myb-like" evidence="5">
    <location>
        <begin position="462"/>
        <end position="525"/>
    </location>
</feature>
<keyword evidence="2" id="KW-0238">DNA-binding</keyword>
<dbReference type="EMBL" id="JAAAID010001708">
    <property type="protein sequence ID" value="KAG0009043.1"/>
    <property type="molecule type" value="Genomic_DNA"/>
</dbReference>
<dbReference type="CDD" id="cd00167">
    <property type="entry name" value="SANT"/>
    <property type="match status" value="1"/>
</dbReference>
<evidence type="ECO:0000256" key="2">
    <source>
        <dbReference type="ARBA" id="ARBA00023125"/>
    </source>
</evidence>
<reference evidence="7" key="1">
    <citation type="journal article" date="2020" name="Fungal Divers.">
        <title>Resolving the Mortierellaceae phylogeny through synthesis of multi-gene phylogenetics and phylogenomics.</title>
        <authorList>
            <person name="Vandepol N."/>
            <person name="Liber J."/>
            <person name="Desiro A."/>
            <person name="Na H."/>
            <person name="Kennedy M."/>
            <person name="Barry K."/>
            <person name="Grigoriev I.V."/>
            <person name="Miller A.N."/>
            <person name="O'Donnell K."/>
            <person name="Stajich J.E."/>
            <person name="Bonito G."/>
        </authorList>
    </citation>
    <scope>NUCLEOTIDE SEQUENCE</scope>
    <source>
        <strain evidence="7">NRRL 2769</strain>
    </source>
</reference>
<dbReference type="GO" id="GO:0000976">
    <property type="term" value="F:transcription cis-regulatory region binding"/>
    <property type="evidence" value="ECO:0007669"/>
    <property type="project" value="TreeGrafter"/>
</dbReference>
<feature type="compositionally biased region" description="Low complexity" evidence="4">
    <location>
        <begin position="282"/>
        <end position="293"/>
    </location>
</feature>
<organism evidence="7 8">
    <name type="scientific">Entomortierella chlamydospora</name>
    <dbReference type="NCBI Taxonomy" id="101097"/>
    <lineage>
        <taxon>Eukaryota</taxon>
        <taxon>Fungi</taxon>
        <taxon>Fungi incertae sedis</taxon>
        <taxon>Mucoromycota</taxon>
        <taxon>Mortierellomycotina</taxon>
        <taxon>Mortierellomycetes</taxon>
        <taxon>Mortierellales</taxon>
        <taxon>Mortierellaceae</taxon>
        <taxon>Entomortierella</taxon>
    </lineage>
</organism>
<feature type="compositionally biased region" description="Low complexity" evidence="4">
    <location>
        <begin position="556"/>
        <end position="581"/>
    </location>
</feature>
<feature type="domain" description="HTH myb-type" evidence="6">
    <location>
        <begin position="416"/>
        <end position="463"/>
    </location>
</feature>
<evidence type="ECO:0000256" key="4">
    <source>
        <dbReference type="SAM" id="MobiDB-lite"/>
    </source>
</evidence>
<dbReference type="PROSITE" id="PS50090">
    <property type="entry name" value="MYB_LIKE"/>
    <property type="match status" value="2"/>
</dbReference>
<feature type="region of interest" description="Disordered" evidence="4">
    <location>
        <begin position="620"/>
        <end position="639"/>
    </location>
</feature>
<name>A0A9P6SWW1_9FUNG</name>
<dbReference type="GO" id="GO:0005634">
    <property type="term" value="C:nucleus"/>
    <property type="evidence" value="ECO:0007669"/>
    <property type="project" value="UniProtKB-SubCell"/>
</dbReference>
<dbReference type="AlphaFoldDB" id="A0A9P6SWW1"/>
<feature type="compositionally biased region" description="Acidic residues" evidence="4">
    <location>
        <begin position="64"/>
        <end position="73"/>
    </location>
</feature>
<feature type="compositionally biased region" description="Basic residues" evidence="4">
    <location>
        <begin position="1"/>
        <end position="16"/>
    </location>
</feature>
<evidence type="ECO:0000313" key="7">
    <source>
        <dbReference type="EMBL" id="KAG0009043.1"/>
    </source>
</evidence>
<dbReference type="Gene3D" id="1.10.10.60">
    <property type="entry name" value="Homeodomain-like"/>
    <property type="match status" value="2"/>
</dbReference>
<dbReference type="PROSITE" id="PS51294">
    <property type="entry name" value="HTH_MYB"/>
    <property type="match status" value="2"/>
</dbReference>
<dbReference type="Pfam" id="PF00249">
    <property type="entry name" value="Myb_DNA-binding"/>
    <property type="match status" value="2"/>
</dbReference>
<feature type="region of interest" description="Disordered" evidence="4">
    <location>
        <begin position="874"/>
        <end position="897"/>
    </location>
</feature>
<evidence type="ECO:0000256" key="1">
    <source>
        <dbReference type="ARBA" id="ARBA00004123"/>
    </source>
</evidence>
<dbReference type="Proteomes" id="UP000703661">
    <property type="component" value="Unassembled WGS sequence"/>
</dbReference>
<dbReference type="PANTHER" id="PTHR46380">
    <property type="entry name" value="CYCLIN-D-BINDING MYB-LIKE TRANSCRIPTION FACTOR 1"/>
    <property type="match status" value="1"/>
</dbReference>
<comment type="subcellular location">
    <subcellularLocation>
        <location evidence="1">Nucleus</location>
    </subcellularLocation>
</comment>
<dbReference type="InterPro" id="IPR009057">
    <property type="entry name" value="Homeodomain-like_sf"/>
</dbReference>
<protein>
    <submittedName>
        <fullName evidence="7">RNA polymerase I enhancer binding protein</fullName>
    </submittedName>
</protein>
<feature type="region of interest" description="Disordered" evidence="4">
    <location>
        <begin position="959"/>
        <end position="982"/>
    </location>
</feature>
<dbReference type="InterPro" id="IPR017930">
    <property type="entry name" value="Myb_dom"/>
</dbReference>
<dbReference type="GO" id="GO:0003700">
    <property type="term" value="F:DNA-binding transcription factor activity"/>
    <property type="evidence" value="ECO:0007669"/>
    <property type="project" value="TreeGrafter"/>
</dbReference>
<keyword evidence="3" id="KW-0539">Nucleus</keyword>
<feature type="compositionally biased region" description="Basic and acidic residues" evidence="4">
    <location>
        <begin position="263"/>
        <end position="277"/>
    </location>
</feature>
<dbReference type="SMART" id="SM00717">
    <property type="entry name" value="SANT"/>
    <property type="match status" value="3"/>
</dbReference>
<proteinExistence type="predicted"/>
<accession>A0A9P6SWW1</accession>
<gene>
    <name evidence="7" type="primary">REB1_2</name>
    <name evidence="7" type="ORF">BGZ80_002802</name>
</gene>
<keyword evidence="8" id="KW-1185">Reference proteome</keyword>
<feature type="region of interest" description="Disordered" evidence="4">
    <location>
        <begin position="817"/>
        <end position="842"/>
    </location>
</feature>
<feature type="region of interest" description="Disordered" evidence="4">
    <location>
        <begin position="1"/>
        <end position="27"/>
    </location>
</feature>
<evidence type="ECO:0000256" key="3">
    <source>
        <dbReference type="ARBA" id="ARBA00023242"/>
    </source>
</evidence>
<feature type="compositionally biased region" description="Polar residues" evidence="4">
    <location>
        <begin position="620"/>
        <end position="638"/>
    </location>
</feature>
<feature type="domain" description="HTH myb-type" evidence="6">
    <location>
        <begin position="501"/>
        <end position="529"/>
    </location>
</feature>
<dbReference type="InterPro" id="IPR051651">
    <property type="entry name" value="DMTF1_DNA-bind_reg"/>
</dbReference>
<feature type="region of interest" description="Disordered" evidence="4">
    <location>
        <begin position="237"/>
        <end position="296"/>
    </location>
</feature>
<feature type="domain" description="Myb-like" evidence="5">
    <location>
        <begin position="410"/>
        <end position="459"/>
    </location>
</feature>
<dbReference type="SUPFAM" id="SSF46689">
    <property type="entry name" value="Homeodomain-like"/>
    <property type="match status" value="2"/>
</dbReference>
<sequence length="982" mass="107555">MDDKHTKVKKRKKSKSGKRDRDELNAGVFKKALITPTAGASSSTAGIFSDALGELDLLGASVDSADDASDSSDDESRKRKPAQGARSVASSSISASQIMATTGSASKATEDAANAAAMATMADILVSAGVSNQQRNNNGTSGGETSGDALKLQQHLQQNVPAEQEAASTRLTRDQILESIAGIPAMQMLLQTNLSNDNASQQRVSQTPIEDATTILMNLSNDPSILATLNHSTLNNNVDQQQEESTQDKDGSKKKEKKKRSKAKEPKDPKEPKEPKGKSGKSGEASGSKTAGKPTPAISLESQMEMDMASMSDNILHTKWMMATELKERGITYRTGTFSAHEDQVIKQTIREYLSRHNMEESSLVRWFQGGDGKAQVEKNELKPLWVEIAVRLETRPLLNIYLHVRRLYHPQNNVGQWTKQDDAKLIELHAKHKGQWTTIGQELGRMADSCRDRYRNHLKDQSTMLSGAWGPHEDEMLLDIMHDQALKQGKSNILESTHLWTTISEKMGGTRTRHQCRHRFSQTLQPRLERGDFIKTKAGAAVAASVAAKNLKANTTASKQQKQQQGTQDQSESSSTTTSQGNYASAEEELRALAAALQGVLPNNSNENILWTQAMTTSTNDGAANEAGSSSSTNNPDHNALTAAIAAAAGLPLPSSAPKASGAPVCPKARQQLLIETLRLIQKHDYQDHLDVKWNDLMREIKTGLQEQHNALLSKFSKAQEQLQLQAQQHLQDGSSSSLSATAAAAAMTVAVAAVQTESMQVMHNLPAGSQALRAFLAGRAKIEGYRELGLKTVVEVMSKNLEEKIDRRDQKVHATAMSNAQKSGGVVDPESVAQRKTSKTIGPVHERHLAEFAQHTALEALMTQFPLLNQLRQRQQQRQQQQQQTRGDASEDEQEAFSWASIATVADARSMDETQREQALQQQRNRDLAEKMIQDAMTKQGLPAFVNRNQKRIKALEGFKTKEYVSDTDVSDNGSDEDDE</sequence>
<feature type="compositionally biased region" description="Low complexity" evidence="4">
    <location>
        <begin position="874"/>
        <end position="886"/>
    </location>
</feature>
<dbReference type="InterPro" id="IPR001005">
    <property type="entry name" value="SANT/Myb"/>
</dbReference>
<comment type="caution">
    <text evidence="7">The sequence shown here is derived from an EMBL/GenBank/DDBJ whole genome shotgun (WGS) entry which is preliminary data.</text>
</comment>
<dbReference type="PANTHER" id="PTHR46380:SF2">
    <property type="entry name" value="CYCLIN-D-BINDING MYB-LIKE TRANSCRIPTION FACTOR 1"/>
    <property type="match status" value="1"/>
</dbReference>
<dbReference type="OrthoDB" id="39591at2759"/>
<evidence type="ECO:0000259" key="5">
    <source>
        <dbReference type="PROSITE" id="PS50090"/>
    </source>
</evidence>